<dbReference type="GO" id="GO:0016705">
    <property type="term" value="F:oxidoreductase activity, acting on paired donors, with incorporation or reduction of molecular oxygen"/>
    <property type="evidence" value="ECO:0007669"/>
    <property type="project" value="InterPro"/>
</dbReference>
<keyword evidence="10" id="KW-1185">Reference proteome</keyword>
<dbReference type="EMBL" id="JAPDRN010000021">
    <property type="protein sequence ID" value="KAJ9638509.1"/>
    <property type="molecule type" value="Genomic_DNA"/>
</dbReference>
<keyword evidence="6" id="KW-0503">Monooxygenase</keyword>
<evidence type="ECO:0000256" key="6">
    <source>
        <dbReference type="ARBA" id="ARBA00023033"/>
    </source>
</evidence>
<evidence type="ECO:0000313" key="10">
    <source>
        <dbReference type="Proteomes" id="UP001172681"/>
    </source>
</evidence>
<dbReference type="AlphaFoldDB" id="A0AA39D0U1"/>
<evidence type="ECO:0000256" key="3">
    <source>
        <dbReference type="ARBA" id="ARBA00022617"/>
    </source>
</evidence>
<dbReference type="GO" id="GO:0004497">
    <property type="term" value="F:monooxygenase activity"/>
    <property type="evidence" value="ECO:0007669"/>
    <property type="project" value="UniProtKB-KW"/>
</dbReference>
<dbReference type="InterPro" id="IPR036396">
    <property type="entry name" value="Cyt_P450_sf"/>
</dbReference>
<keyword evidence="8" id="KW-0472">Membrane</keyword>
<evidence type="ECO:0000313" key="9">
    <source>
        <dbReference type="EMBL" id="KAJ9638509.1"/>
    </source>
</evidence>
<accession>A0AA39D0U1</accession>
<dbReference type="GO" id="GO:0005506">
    <property type="term" value="F:iron ion binding"/>
    <property type="evidence" value="ECO:0007669"/>
    <property type="project" value="InterPro"/>
</dbReference>
<evidence type="ECO:0000256" key="8">
    <source>
        <dbReference type="SAM" id="Phobius"/>
    </source>
</evidence>
<dbReference type="CDD" id="cd11058">
    <property type="entry name" value="CYP60B-like"/>
    <property type="match status" value="1"/>
</dbReference>
<keyword evidence="5 7" id="KW-0408">Iron</keyword>
<reference evidence="9" key="1">
    <citation type="submission" date="2022-10" db="EMBL/GenBank/DDBJ databases">
        <title>Culturing micro-colonial fungi from biological soil crusts in the Mojave desert and describing Neophaeococcomyces mojavensis, and introducing the new genera and species Taxawa tesnikishii.</title>
        <authorList>
            <person name="Kurbessoian T."/>
            <person name="Stajich J.E."/>
        </authorList>
    </citation>
    <scope>NUCLEOTIDE SEQUENCE</scope>
    <source>
        <strain evidence="9">TK_35</strain>
    </source>
</reference>
<evidence type="ECO:0000256" key="7">
    <source>
        <dbReference type="PIRSR" id="PIRSR602401-1"/>
    </source>
</evidence>
<dbReference type="InterPro" id="IPR001128">
    <property type="entry name" value="Cyt_P450"/>
</dbReference>
<dbReference type="Pfam" id="PF00067">
    <property type="entry name" value="p450"/>
    <property type="match status" value="1"/>
</dbReference>
<keyword evidence="6" id="KW-0560">Oxidoreductase</keyword>
<protein>
    <recommendedName>
        <fullName evidence="11">Cytochrome P450</fullName>
    </recommendedName>
</protein>
<dbReference type="PRINTS" id="PR00385">
    <property type="entry name" value="P450"/>
</dbReference>
<organism evidence="9 10">
    <name type="scientific">Knufia peltigerae</name>
    <dbReference type="NCBI Taxonomy" id="1002370"/>
    <lineage>
        <taxon>Eukaryota</taxon>
        <taxon>Fungi</taxon>
        <taxon>Dikarya</taxon>
        <taxon>Ascomycota</taxon>
        <taxon>Pezizomycotina</taxon>
        <taxon>Eurotiomycetes</taxon>
        <taxon>Chaetothyriomycetidae</taxon>
        <taxon>Chaetothyriales</taxon>
        <taxon>Trichomeriaceae</taxon>
        <taxon>Knufia</taxon>
    </lineage>
</organism>
<comment type="cofactor">
    <cofactor evidence="1 7">
        <name>heme</name>
        <dbReference type="ChEBI" id="CHEBI:30413"/>
    </cofactor>
</comment>
<dbReference type="Gene3D" id="1.10.630.10">
    <property type="entry name" value="Cytochrome P450"/>
    <property type="match status" value="1"/>
</dbReference>
<name>A0AA39D0U1_9EURO</name>
<evidence type="ECO:0000256" key="1">
    <source>
        <dbReference type="ARBA" id="ARBA00001971"/>
    </source>
</evidence>
<comment type="similarity">
    <text evidence="2">Belongs to the cytochrome P450 family.</text>
</comment>
<feature type="transmembrane region" description="Helical" evidence="8">
    <location>
        <begin position="34"/>
        <end position="54"/>
    </location>
</feature>
<dbReference type="GO" id="GO:0020037">
    <property type="term" value="F:heme binding"/>
    <property type="evidence" value="ECO:0007669"/>
    <property type="project" value="InterPro"/>
</dbReference>
<dbReference type="SUPFAM" id="SSF48264">
    <property type="entry name" value="Cytochrome P450"/>
    <property type="match status" value="1"/>
</dbReference>
<dbReference type="PRINTS" id="PR00463">
    <property type="entry name" value="EP450I"/>
</dbReference>
<evidence type="ECO:0000256" key="2">
    <source>
        <dbReference type="ARBA" id="ARBA00010617"/>
    </source>
</evidence>
<evidence type="ECO:0000256" key="4">
    <source>
        <dbReference type="ARBA" id="ARBA00022723"/>
    </source>
</evidence>
<gene>
    <name evidence="9" type="ORF">H2204_004279</name>
</gene>
<evidence type="ECO:0000256" key="5">
    <source>
        <dbReference type="ARBA" id="ARBA00023004"/>
    </source>
</evidence>
<keyword evidence="8" id="KW-0812">Transmembrane</keyword>
<dbReference type="Proteomes" id="UP001172681">
    <property type="component" value="Unassembled WGS sequence"/>
</dbReference>
<sequence>MFEKYPSWLRATSHITQSRAMIEQISRISLGQGVLLLLVTVVLVNLCQAIYNLYFHPLARYPGPKLAAVSEIWFSRAWTDGHLARKLQEAHQKYGDVVRIAPNDLDFVSVQAFQDIHGHVKKGQAVFTKSEMYDSFDPVPAFPIMRDPKQHAEGRRKFAHAFSATSLSKQSGYIIKYVDSFMSQISKHGQAEEGIEISNWLNWLTFDIIGDLAFGDPFGAVEQASPSPEIDRIINIFYTGSLGEVLRRLPWAKLIAPFMPSVRNLFKDYNDHLEYALQKIRSRLARGNDRDDFFGHILSDKSNPPNELWLRAEAEILLAAGTDTTATGLTGMTYYLLQQPQTLKRLQEEIRSHFADSKDINESSTVQLPYLNAVIEEALRLTPPLPINLPRKSPGAFVDGQFIPKGVTVATHQYTTQRHPKYWTDPDDFHPERFLPASHPLYDRRFAHDNLEASKPFLAGRHTCIGRNLAYLEMRIVLAKLVFLFDWEATSTLGPGGVIDWKRDLRAKFMWVKPPLRVRYISRS</sequence>
<dbReference type="PANTHER" id="PTHR24305:SF210">
    <property type="entry name" value="CYTOCHROME P450 MONOOXYGENASE ASQL-RELATED"/>
    <property type="match status" value="1"/>
</dbReference>
<keyword evidence="3 7" id="KW-0349">Heme</keyword>
<evidence type="ECO:0008006" key="11">
    <source>
        <dbReference type="Google" id="ProtNLM"/>
    </source>
</evidence>
<keyword evidence="4 7" id="KW-0479">Metal-binding</keyword>
<keyword evidence="8" id="KW-1133">Transmembrane helix</keyword>
<dbReference type="InterPro" id="IPR002401">
    <property type="entry name" value="Cyt_P450_E_grp-I"/>
</dbReference>
<proteinExistence type="inferred from homology"/>
<comment type="caution">
    <text evidence="9">The sequence shown here is derived from an EMBL/GenBank/DDBJ whole genome shotgun (WGS) entry which is preliminary data.</text>
</comment>
<dbReference type="InterPro" id="IPR050121">
    <property type="entry name" value="Cytochrome_P450_monoxygenase"/>
</dbReference>
<feature type="binding site" description="axial binding residue" evidence="7">
    <location>
        <position position="464"/>
    </location>
    <ligand>
        <name>heme</name>
        <dbReference type="ChEBI" id="CHEBI:30413"/>
    </ligand>
    <ligandPart>
        <name>Fe</name>
        <dbReference type="ChEBI" id="CHEBI:18248"/>
    </ligandPart>
</feature>
<dbReference type="PANTHER" id="PTHR24305">
    <property type="entry name" value="CYTOCHROME P450"/>
    <property type="match status" value="1"/>
</dbReference>